<feature type="domain" description="Winged helix-turn-helix" evidence="1">
    <location>
        <begin position="15"/>
        <end position="82"/>
    </location>
</feature>
<gene>
    <name evidence="2" type="ORF">CWE25_02415</name>
</gene>
<dbReference type="InterPro" id="IPR055245">
    <property type="entry name" value="HTH_proteobacteria"/>
</dbReference>
<dbReference type="Proteomes" id="UP000287330">
    <property type="component" value="Unassembled WGS sequence"/>
</dbReference>
<keyword evidence="3" id="KW-1185">Reference proteome</keyword>
<sequence length="90" mass="10591">MNEQSNIHNTSFTAQRQRLLESLRERSLTTVDCRKELNIIAPAPRIYELRHNYGHEILTERVTVADEQGRLHRRIARYHLINEAKRGGDL</sequence>
<evidence type="ECO:0000313" key="2">
    <source>
        <dbReference type="EMBL" id="RUO58464.1"/>
    </source>
</evidence>
<dbReference type="AlphaFoldDB" id="A0A432YBX5"/>
<dbReference type="RefSeq" id="WP_110572794.1">
    <property type="nucleotide sequence ID" value="NZ_PIPV01000001.1"/>
</dbReference>
<dbReference type="Pfam" id="PF14090">
    <property type="entry name" value="HTH_39"/>
    <property type="match status" value="1"/>
</dbReference>
<evidence type="ECO:0000313" key="3">
    <source>
        <dbReference type="Proteomes" id="UP000287330"/>
    </source>
</evidence>
<accession>A0A432YBX5</accession>
<reference evidence="3" key="1">
    <citation type="journal article" date="2018" name="Front. Microbiol.">
        <title>Genome-Based Analysis Reveals the Taxonomy and Diversity of the Family Idiomarinaceae.</title>
        <authorList>
            <person name="Liu Y."/>
            <person name="Lai Q."/>
            <person name="Shao Z."/>
        </authorList>
    </citation>
    <scope>NUCLEOTIDE SEQUENCE [LARGE SCALE GENOMIC DNA]</scope>
    <source>
        <strain evidence="3">F23</strain>
    </source>
</reference>
<name>A0A432YBX5_9GAMM</name>
<dbReference type="OrthoDB" id="5573465at2"/>
<proteinExistence type="predicted"/>
<comment type="caution">
    <text evidence="2">The sequence shown here is derived from an EMBL/GenBank/DDBJ whole genome shotgun (WGS) entry which is preliminary data.</text>
</comment>
<protein>
    <recommendedName>
        <fullName evidence="1">Winged helix-turn-helix domain-containing protein</fullName>
    </recommendedName>
</protein>
<evidence type="ECO:0000259" key="1">
    <source>
        <dbReference type="Pfam" id="PF14090"/>
    </source>
</evidence>
<organism evidence="2 3">
    <name type="scientific">Idiomarina fontislapidosi</name>
    <dbReference type="NCBI Taxonomy" id="263723"/>
    <lineage>
        <taxon>Bacteria</taxon>
        <taxon>Pseudomonadati</taxon>
        <taxon>Pseudomonadota</taxon>
        <taxon>Gammaproteobacteria</taxon>
        <taxon>Alteromonadales</taxon>
        <taxon>Idiomarinaceae</taxon>
        <taxon>Idiomarina</taxon>
    </lineage>
</organism>
<dbReference type="EMBL" id="PIPV01000001">
    <property type="protein sequence ID" value="RUO58464.1"/>
    <property type="molecule type" value="Genomic_DNA"/>
</dbReference>